<sequence length="54" mass="6183">MAKGVKKLPKRKGTNPIPRDKWNSDDIARRQLEQDQKLHLTTKGPHTGTNDSFK</sequence>
<gene>
    <name evidence="2" type="primary">4</name>
    <name evidence="2" type="ORF">PBI_BIGMAMA_4</name>
</gene>
<feature type="compositionally biased region" description="Basic residues" evidence="1">
    <location>
        <begin position="1"/>
        <end position="13"/>
    </location>
</feature>
<dbReference type="Proteomes" id="UP000241872">
    <property type="component" value="Segment"/>
</dbReference>
<evidence type="ECO:0000313" key="3">
    <source>
        <dbReference type="Proteomes" id="UP000241872"/>
    </source>
</evidence>
<feature type="compositionally biased region" description="Basic and acidic residues" evidence="1">
    <location>
        <begin position="18"/>
        <end position="38"/>
    </location>
</feature>
<reference evidence="3" key="1">
    <citation type="submission" date="2018-03" db="EMBL/GenBank/DDBJ databases">
        <authorList>
            <person name="Robinson P."/>
            <person name="Figel D."/>
            <person name="Zack K.M."/>
            <person name="Garlena R.A."/>
            <person name="Russell D.A."/>
            <person name="Pope W.H."/>
            <person name="Jacobs-Sera D."/>
            <person name="Hatfull G.F."/>
        </authorList>
    </citation>
    <scope>NUCLEOTIDE SEQUENCE [LARGE SCALE GENOMIC DNA]</scope>
</reference>
<protein>
    <submittedName>
        <fullName evidence="2">Uncharacterized protein</fullName>
    </submittedName>
</protein>
<evidence type="ECO:0000313" key="2">
    <source>
        <dbReference type="EMBL" id="AVP43103.1"/>
    </source>
</evidence>
<feature type="region of interest" description="Disordered" evidence="1">
    <location>
        <begin position="1"/>
        <end position="54"/>
    </location>
</feature>
<organism evidence="2 3">
    <name type="scientific">Mycobacterium phage BigMama</name>
    <dbReference type="NCBI Taxonomy" id="2126786"/>
    <lineage>
        <taxon>Viruses</taxon>
        <taxon>Duplodnaviria</taxon>
        <taxon>Heunggongvirae</taxon>
        <taxon>Uroviricota</taxon>
        <taxon>Caudoviricetes</taxon>
        <taxon>Dclasvirinae</taxon>
        <taxon>Plotvirus</taxon>
        <taxon>Plotvirus plot</taxon>
    </lineage>
</organism>
<proteinExistence type="predicted"/>
<evidence type="ECO:0000256" key="1">
    <source>
        <dbReference type="SAM" id="MobiDB-lite"/>
    </source>
</evidence>
<dbReference type="EMBL" id="MH025888">
    <property type="protein sequence ID" value="AVP43103.1"/>
    <property type="molecule type" value="Genomic_DNA"/>
</dbReference>
<dbReference type="SMR" id="A0A2P1N579"/>
<accession>A0A2P1N579</accession>
<name>A0A2P1N579_9CAUD</name>